<comment type="caution">
    <text evidence="4">The sequence shown here is derived from an EMBL/GenBank/DDBJ whole genome shotgun (WGS) entry which is preliminary data.</text>
</comment>
<dbReference type="GO" id="GO:0046872">
    <property type="term" value="F:metal ion binding"/>
    <property type="evidence" value="ECO:0007669"/>
    <property type="project" value="UniProtKB-KW"/>
</dbReference>
<dbReference type="SUPFAM" id="SSF109604">
    <property type="entry name" value="HD-domain/PDEase-like"/>
    <property type="match status" value="1"/>
</dbReference>
<evidence type="ECO:0000256" key="2">
    <source>
        <dbReference type="ARBA" id="ARBA00022801"/>
    </source>
</evidence>
<dbReference type="AlphaFoldDB" id="A0A0P9D8A1"/>
<dbReference type="Proteomes" id="UP000050509">
    <property type="component" value="Unassembled WGS sequence"/>
</dbReference>
<keyword evidence="1" id="KW-0479">Metal-binding</keyword>
<dbReference type="PATRIC" id="fig|186479.3.peg.10530"/>
<dbReference type="GO" id="GO:0005737">
    <property type="term" value="C:cytoplasm"/>
    <property type="evidence" value="ECO:0007669"/>
    <property type="project" value="TreeGrafter"/>
</dbReference>
<evidence type="ECO:0000313" key="4">
    <source>
        <dbReference type="EMBL" id="KPV51566.1"/>
    </source>
</evidence>
<gene>
    <name evidence="4" type="ORF">SE17_20455</name>
</gene>
<accession>A0A0P9D8A1</accession>
<dbReference type="PANTHER" id="PTHR11845">
    <property type="entry name" value="5'-DEOXYNUCLEOTIDASE HDDC2"/>
    <property type="match status" value="1"/>
</dbReference>
<dbReference type="Gene3D" id="1.10.3210.10">
    <property type="entry name" value="Hypothetical protein af1432"/>
    <property type="match status" value="1"/>
</dbReference>
<reference evidence="4 5" key="1">
    <citation type="submission" date="2015-09" db="EMBL/GenBank/DDBJ databases">
        <title>Draft genome sequence of Kouleothrix aurantiaca JCM 19913.</title>
        <authorList>
            <person name="Hemp J."/>
        </authorList>
    </citation>
    <scope>NUCLEOTIDE SEQUENCE [LARGE SCALE GENOMIC DNA]</scope>
    <source>
        <strain evidence="4 5">COM-B</strain>
    </source>
</reference>
<dbReference type="EMBL" id="LJCR01000862">
    <property type="protein sequence ID" value="KPV51566.1"/>
    <property type="molecule type" value="Genomic_DNA"/>
</dbReference>
<keyword evidence="2" id="KW-0378">Hydrolase</keyword>
<sequence>MSCSSARLAQQIAFINEIEKLKLVYRRNRTIDQSRFENSAEHSWHLALMAMVLAEHANTPGLDIFTVVKMLLIHDLVEIYAGDTWLYDAAGALVQAEKEAWAAQQLFALLPADQAAEFHQLWEAFVARATPEATFAASLDALQPLLNYLLSGSPGEPGDMLAEQDVLGRKQGIAQGSQTLWELAQDVIAASTARGLYAAGLHGRAPGDVEVVPLR</sequence>
<evidence type="ECO:0000313" key="5">
    <source>
        <dbReference type="Proteomes" id="UP000050509"/>
    </source>
</evidence>
<dbReference type="Pfam" id="PF13023">
    <property type="entry name" value="HD_3"/>
    <property type="match status" value="1"/>
</dbReference>
<dbReference type="InterPro" id="IPR006674">
    <property type="entry name" value="HD_domain"/>
</dbReference>
<dbReference type="GO" id="GO:0002953">
    <property type="term" value="F:5'-deoxynucleotidase activity"/>
    <property type="evidence" value="ECO:0007669"/>
    <property type="project" value="InterPro"/>
</dbReference>
<keyword evidence="5" id="KW-1185">Reference proteome</keyword>
<dbReference type="InterPro" id="IPR039356">
    <property type="entry name" value="YfbR/HDDC2"/>
</dbReference>
<organism evidence="4 5">
    <name type="scientific">Kouleothrix aurantiaca</name>
    <dbReference type="NCBI Taxonomy" id="186479"/>
    <lineage>
        <taxon>Bacteria</taxon>
        <taxon>Bacillati</taxon>
        <taxon>Chloroflexota</taxon>
        <taxon>Chloroflexia</taxon>
        <taxon>Chloroflexales</taxon>
        <taxon>Roseiflexineae</taxon>
        <taxon>Roseiflexaceae</taxon>
        <taxon>Kouleothrix</taxon>
    </lineage>
</organism>
<dbReference type="PANTHER" id="PTHR11845:SF13">
    <property type="entry name" value="5'-DEOXYNUCLEOTIDASE HDDC2"/>
    <property type="match status" value="1"/>
</dbReference>
<protein>
    <recommendedName>
        <fullName evidence="3">HD domain-containing protein</fullName>
    </recommendedName>
</protein>
<feature type="domain" description="HD" evidence="3">
    <location>
        <begin position="18"/>
        <end position="181"/>
    </location>
</feature>
<evidence type="ECO:0000256" key="1">
    <source>
        <dbReference type="ARBA" id="ARBA00022723"/>
    </source>
</evidence>
<proteinExistence type="predicted"/>
<name>A0A0P9D8A1_9CHLR</name>
<evidence type="ECO:0000259" key="3">
    <source>
        <dbReference type="Pfam" id="PF13023"/>
    </source>
</evidence>